<dbReference type="Pfam" id="PF04115">
    <property type="entry name" value="Ureidogly_lyase"/>
    <property type="match status" value="1"/>
</dbReference>
<gene>
    <name evidence="5" type="primary">allA</name>
    <name evidence="5" type="ORF">Rmf_44490</name>
</gene>
<sequence>MTLRLVLEPLTAKAFAPFGDVIDPPGEGAGLALTDTLRAIDGAIQPRLSFSTAKAWSLPLTATEMERHNRSSQCFVPMDVERWVVLVAPDVGGKPDASALRAFVVRGDQAVNYHLGTWHHPLRALDRPGRFAVLMWTTGNKPDDEEWATLPEPVELAG</sequence>
<accession>A0ABM7Y901</accession>
<evidence type="ECO:0000256" key="4">
    <source>
        <dbReference type="ARBA" id="ARBA00047684"/>
    </source>
</evidence>
<dbReference type="InterPro" id="IPR007247">
    <property type="entry name" value="Ureidogly_lyase"/>
</dbReference>
<proteinExistence type="predicted"/>
<evidence type="ECO:0000313" key="5">
    <source>
        <dbReference type="EMBL" id="BDG74520.1"/>
    </source>
</evidence>
<comment type="catalytic activity">
    <reaction evidence="4">
        <text>(S)-ureidoglycolate = urea + glyoxylate</text>
        <dbReference type="Rhea" id="RHEA:11304"/>
        <dbReference type="ChEBI" id="CHEBI:16199"/>
        <dbReference type="ChEBI" id="CHEBI:36655"/>
        <dbReference type="ChEBI" id="CHEBI:57296"/>
        <dbReference type="EC" id="4.3.2.3"/>
    </reaction>
</comment>
<dbReference type="RefSeq" id="WP_244408685.1">
    <property type="nucleotide sequence ID" value="NZ_AP025637.1"/>
</dbReference>
<dbReference type="PANTHER" id="PTHR21221:SF1">
    <property type="entry name" value="UREIDOGLYCOLATE LYASE"/>
    <property type="match status" value="1"/>
</dbReference>
<dbReference type="EMBL" id="AP025637">
    <property type="protein sequence ID" value="BDG74520.1"/>
    <property type="molecule type" value="Genomic_DNA"/>
</dbReference>
<keyword evidence="3 5" id="KW-0456">Lyase</keyword>
<dbReference type="InterPro" id="IPR047233">
    <property type="entry name" value="UAH_cupin"/>
</dbReference>
<dbReference type="SUPFAM" id="SSF51182">
    <property type="entry name" value="RmlC-like cupins"/>
    <property type="match status" value="1"/>
</dbReference>
<dbReference type="Gene3D" id="2.60.120.480">
    <property type="entry name" value="Ureidoglycolate hydrolase"/>
    <property type="match status" value="1"/>
</dbReference>
<dbReference type="PANTHER" id="PTHR21221">
    <property type="entry name" value="UREIDOGLYCOLATE HYDROLASE"/>
    <property type="match status" value="1"/>
</dbReference>
<comment type="subunit">
    <text evidence="1">Homodimer.</text>
</comment>
<dbReference type="Proteomes" id="UP000831327">
    <property type="component" value="Chromosome"/>
</dbReference>
<dbReference type="CDD" id="cd20298">
    <property type="entry name" value="cupin_UAH"/>
    <property type="match status" value="1"/>
</dbReference>
<evidence type="ECO:0000256" key="1">
    <source>
        <dbReference type="ARBA" id="ARBA00011738"/>
    </source>
</evidence>
<dbReference type="InterPro" id="IPR011051">
    <property type="entry name" value="RmlC_Cupin_sf"/>
</dbReference>
<organism evidence="5 6">
    <name type="scientific">Roseomonas fluvialis</name>
    <dbReference type="NCBI Taxonomy" id="1750527"/>
    <lineage>
        <taxon>Bacteria</taxon>
        <taxon>Pseudomonadati</taxon>
        <taxon>Pseudomonadota</taxon>
        <taxon>Alphaproteobacteria</taxon>
        <taxon>Acetobacterales</taxon>
        <taxon>Roseomonadaceae</taxon>
        <taxon>Roseomonas</taxon>
    </lineage>
</organism>
<dbReference type="PIRSF" id="PIRSF017306">
    <property type="entry name" value="Ureidogly_hydro"/>
    <property type="match status" value="1"/>
</dbReference>
<name>A0ABM7Y901_9PROT</name>
<keyword evidence="6" id="KW-1185">Reference proteome</keyword>
<dbReference type="InterPro" id="IPR024060">
    <property type="entry name" value="Ureidoglycolate_lyase_dom_sf"/>
</dbReference>
<evidence type="ECO:0000256" key="2">
    <source>
        <dbReference type="ARBA" id="ARBA00022631"/>
    </source>
</evidence>
<reference evidence="5 6" key="1">
    <citation type="journal article" date="2016" name="Microbes Environ.">
        <title>Phylogenetically diverse aerobic anoxygenic phototrophic bacteria isolated from epilithic biofilms in Tama river, Japan.</title>
        <authorList>
            <person name="Hirose S."/>
            <person name="Matsuura K."/>
            <person name="Haruta S."/>
        </authorList>
    </citation>
    <scope>NUCLEOTIDE SEQUENCE [LARGE SCALE GENOMIC DNA]</scope>
    <source>
        <strain evidence="5 6">S08</strain>
    </source>
</reference>
<dbReference type="GO" id="GO:0016829">
    <property type="term" value="F:lyase activity"/>
    <property type="evidence" value="ECO:0007669"/>
    <property type="project" value="UniProtKB-KW"/>
</dbReference>
<evidence type="ECO:0000256" key="3">
    <source>
        <dbReference type="ARBA" id="ARBA00023239"/>
    </source>
</evidence>
<evidence type="ECO:0000313" key="6">
    <source>
        <dbReference type="Proteomes" id="UP000831327"/>
    </source>
</evidence>
<protein>
    <submittedName>
        <fullName evidence="5">Ureidoglycolate lyase</fullName>
    </submittedName>
</protein>
<keyword evidence="2" id="KW-0659">Purine metabolism</keyword>